<dbReference type="Proteomes" id="UP000887565">
    <property type="component" value="Unplaced"/>
</dbReference>
<protein>
    <submittedName>
        <fullName evidence="2">Uncharacterized protein</fullName>
    </submittedName>
</protein>
<dbReference type="AlphaFoldDB" id="A0A915KPA8"/>
<evidence type="ECO:0000313" key="2">
    <source>
        <dbReference type="WBParaSite" id="nRc.2.0.1.t40289-RA"/>
    </source>
</evidence>
<evidence type="ECO:0000313" key="1">
    <source>
        <dbReference type="Proteomes" id="UP000887565"/>
    </source>
</evidence>
<sequence>WKYSRGLSVGGAIEGSDCDVEGAEIVADVETTEDEIGTVDKIVADEGTVEGGYVLLFYFLCC</sequence>
<name>A0A915KPA8_ROMCU</name>
<reference evidence="2" key="1">
    <citation type="submission" date="2022-11" db="UniProtKB">
        <authorList>
            <consortium name="WormBaseParasite"/>
        </authorList>
    </citation>
    <scope>IDENTIFICATION</scope>
</reference>
<proteinExistence type="predicted"/>
<keyword evidence="1" id="KW-1185">Reference proteome</keyword>
<accession>A0A915KPA8</accession>
<organism evidence="1 2">
    <name type="scientific">Romanomermis culicivorax</name>
    <name type="common">Nematode worm</name>
    <dbReference type="NCBI Taxonomy" id="13658"/>
    <lineage>
        <taxon>Eukaryota</taxon>
        <taxon>Metazoa</taxon>
        <taxon>Ecdysozoa</taxon>
        <taxon>Nematoda</taxon>
        <taxon>Enoplea</taxon>
        <taxon>Dorylaimia</taxon>
        <taxon>Mermithida</taxon>
        <taxon>Mermithoidea</taxon>
        <taxon>Mermithidae</taxon>
        <taxon>Romanomermis</taxon>
    </lineage>
</organism>
<dbReference type="WBParaSite" id="nRc.2.0.1.t40289-RA">
    <property type="protein sequence ID" value="nRc.2.0.1.t40289-RA"/>
    <property type="gene ID" value="nRc.2.0.1.g40289"/>
</dbReference>